<dbReference type="Proteomes" id="UP000315471">
    <property type="component" value="Unassembled WGS sequence"/>
</dbReference>
<dbReference type="EMBL" id="SJPY01000004">
    <property type="protein sequence ID" value="TWU41349.1"/>
    <property type="molecule type" value="Genomic_DNA"/>
</dbReference>
<name>A0A5C6E2H2_9BACT</name>
<organism evidence="1 2">
    <name type="scientific">Novipirellula aureliae</name>
    <dbReference type="NCBI Taxonomy" id="2527966"/>
    <lineage>
        <taxon>Bacteria</taxon>
        <taxon>Pseudomonadati</taxon>
        <taxon>Planctomycetota</taxon>
        <taxon>Planctomycetia</taxon>
        <taxon>Pirellulales</taxon>
        <taxon>Pirellulaceae</taxon>
        <taxon>Novipirellula</taxon>
    </lineage>
</organism>
<keyword evidence="2" id="KW-1185">Reference proteome</keyword>
<evidence type="ECO:0000313" key="2">
    <source>
        <dbReference type="Proteomes" id="UP000315471"/>
    </source>
</evidence>
<comment type="caution">
    <text evidence="1">The sequence shown here is derived from an EMBL/GenBank/DDBJ whole genome shotgun (WGS) entry which is preliminary data.</text>
</comment>
<gene>
    <name evidence="1" type="ORF">Q31b_27930</name>
</gene>
<accession>A0A5C6E2H2</accession>
<sequence length="411" mass="46615">MERLCRVHPLFKKRLSRLKVCTGIELDPKAFSSQALFSQPDCFVAITSSRLGHDAQLHRQVCRFLSHRMMDLRHRSAHLLVAANSAIEPLAMRAAELFRIPITRLFVDEKCPSLADYDCSIYTNKRLSRDQLLLGIADRVDAVYVRPKGKIAAALEQRIKTERSASTRVAVINQPKNAAAELIDSGAIGWFLTGSRNDFDDMVARRAELDSIDYSSPSWIHDANRWLIHCTRGCTGAWPGQTVKQYQDEMLLGDAGVTQRTAFDVLVRIVQKRRLIANAVTSAKAYPVVCFSQRSLAECLRKRIYRSHVGRWDGEPYGIAIDLEAARRIGIRPVLYGDHATRPTIDRADQYRFQARGKTFDWTAEREWRADRSVDLMQFSADQVRVFVATESEAARLRSISKWEVGSVESC</sequence>
<dbReference type="AlphaFoldDB" id="A0A5C6E2H2"/>
<proteinExistence type="predicted"/>
<reference evidence="1 2" key="1">
    <citation type="submission" date="2019-02" db="EMBL/GenBank/DDBJ databases">
        <title>Deep-cultivation of Planctomycetes and their phenomic and genomic characterization uncovers novel biology.</title>
        <authorList>
            <person name="Wiegand S."/>
            <person name="Jogler M."/>
            <person name="Boedeker C."/>
            <person name="Pinto D."/>
            <person name="Vollmers J."/>
            <person name="Rivas-Marin E."/>
            <person name="Kohn T."/>
            <person name="Peeters S.H."/>
            <person name="Heuer A."/>
            <person name="Rast P."/>
            <person name="Oberbeckmann S."/>
            <person name="Bunk B."/>
            <person name="Jeske O."/>
            <person name="Meyerdierks A."/>
            <person name="Storesund J.E."/>
            <person name="Kallscheuer N."/>
            <person name="Luecker S."/>
            <person name="Lage O.M."/>
            <person name="Pohl T."/>
            <person name="Merkel B.J."/>
            <person name="Hornburger P."/>
            <person name="Mueller R.-W."/>
            <person name="Bruemmer F."/>
            <person name="Labrenz M."/>
            <person name="Spormann A.M."/>
            <person name="Op Den Camp H."/>
            <person name="Overmann J."/>
            <person name="Amann R."/>
            <person name="Jetten M.S.M."/>
            <person name="Mascher T."/>
            <person name="Medema M.H."/>
            <person name="Devos D.P."/>
            <person name="Kaster A.-K."/>
            <person name="Ovreas L."/>
            <person name="Rohde M."/>
            <person name="Galperin M.Y."/>
            <person name="Jogler C."/>
        </authorList>
    </citation>
    <scope>NUCLEOTIDE SEQUENCE [LARGE SCALE GENOMIC DNA]</scope>
    <source>
        <strain evidence="1 2">Q31b</strain>
    </source>
</reference>
<evidence type="ECO:0000313" key="1">
    <source>
        <dbReference type="EMBL" id="TWU41349.1"/>
    </source>
</evidence>
<protein>
    <submittedName>
        <fullName evidence="1">Uncharacterized protein</fullName>
    </submittedName>
</protein>